<evidence type="ECO:0000313" key="10">
    <source>
        <dbReference type="EMBL" id="SPF69533.1"/>
    </source>
</evidence>
<comment type="subcellular location">
    <subcellularLocation>
        <location evidence="1">Cell membrane</location>
        <topology evidence="1">Multi-pass membrane protein</topology>
    </subcellularLocation>
</comment>
<evidence type="ECO:0000256" key="4">
    <source>
        <dbReference type="ARBA" id="ARBA00022475"/>
    </source>
</evidence>
<evidence type="ECO:0000256" key="6">
    <source>
        <dbReference type="ARBA" id="ARBA00022970"/>
    </source>
</evidence>
<keyword evidence="11" id="KW-1185">Reference proteome</keyword>
<feature type="transmembrane region" description="Helical" evidence="9">
    <location>
        <begin position="351"/>
        <end position="369"/>
    </location>
</feature>
<dbReference type="PANTHER" id="PTHR30588">
    <property type="entry name" value="BRANCHED-CHAIN AMINO ACID TRANSPORT SYSTEM 2 CARRIER PROTEIN"/>
    <property type="match status" value="1"/>
</dbReference>
<feature type="transmembrane region" description="Helical" evidence="9">
    <location>
        <begin position="156"/>
        <end position="178"/>
    </location>
</feature>
<feature type="transmembrane region" description="Helical" evidence="9">
    <location>
        <begin position="42"/>
        <end position="64"/>
    </location>
</feature>
<evidence type="ECO:0000256" key="5">
    <source>
        <dbReference type="ARBA" id="ARBA00022692"/>
    </source>
</evidence>
<dbReference type="GO" id="GO:0015190">
    <property type="term" value="F:L-leucine transmembrane transporter activity"/>
    <property type="evidence" value="ECO:0007669"/>
    <property type="project" value="TreeGrafter"/>
</dbReference>
<evidence type="ECO:0000256" key="7">
    <source>
        <dbReference type="ARBA" id="ARBA00022989"/>
    </source>
</evidence>
<dbReference type="PANTHER" id="PTHR30588:SF0">
    <property type="entry name" value="BRANCHED-CHAIN AMINO ACID PERMEASE BRNQ"/>
    <property type="match status" value="1"/>
</dbReference>
<name>A0A375I3V1_9ACTN</name>
<comment type="similarity">
    <text evidence="2">Belongs to the branched chain amino acid transporter family.</text>
</comment>
<keyword evidence="4" id="KW-1003">Cell membrane</keyword>
<evidence type="ECO:0000256" key="3">
    <source>
        <dbReference type="ARBA" id="ARBA00022448"/>
    </source>
</evidence>
<feature type="transmembrane region" description="Helical" evidence="9">
    <location>
        <begin position="12"/>
        <end position="30"/>
    </location>
</feature>
<evidence type="ECO:0000256" key="2">
    <source>
        <dbReference type="ARBA" id="ARBA00008540"/>
    </source>
</evidence>
<evidence type="ECO:0000256" key="9">
    <source>
        <dbReference type="SAM" id="Phobius"/>
    </source>
</evidence>
<dbReference type="AlphaFoldDB" id="A0A375I3V1"/>
<feature type="transmembrane region" description="Helical" evidence="9">
    <location>
        <begin position="198"/>
        <end position="219"/>
    </location>
</feature>
<dbReference type="EMBL" id="OMOH01000016">
    <property type="protein sequence ID" value="SPF69533.1"/>
    <property type="molecule type" value="Genomic_DNA"/>
</dbReference>
<gene>
    <name evidence="10" type="ORF">PROPJV5_2519</name>
</gene>
<evidence type="ECO:0000256" key="8">
    <source>
        <dbReference type="ARBA" id="ARBA00023136"/>
    </source>
</evidence>
<keyword evidence="6" id="KW-0029">Amino-acid transport</keyword>
<evidence type="ECO:0000313" key="11">
    <source>
        <dbReference type="Proteomes" id="UP000265962"/>
    </source>
</evidence>
<dbReference type="Pfam" id="PF05525">
    <property type="entry name" value="Branch_AA_trans"/>
    <property type="match status" value="1"/>
</dbReference>
<protein>
    <submittedName>
        <fullName evidence="10">Branched-chain amino acid transport system II carrier protein</fullName>
    </submittedName>
</protein>
<keyword evidence="7 9" id="KW-1133">Transmembrane helix</keyword>
<organism evidence="10 11">
    <name type="scientific">Propionibacterium ruminifibrarum</name>
    <dbReference type="NCBI Taxonomy" id="1962131"/>
    <lineage>
        <taxon>Bacteria</taxon>
        <taxon>Bacillati</taxon>
        <taxon>Actinomycetota</taxon>
        <taxon>Actinomycetes</taxon>
        <taxon>Propionibacteriales</taxon>
        <taxon>Propionibacteriaceae</taxon>
        <taxon>Propionibacterium</taxon>
    </lineage>
</organism>
<feature type="transmembrane region" description="Helical" evidence="9">
    <location>
        <begin position="231"/>
        <end position="255"/>
    </location>
</feature>
<proteinExistence type="inferred from homology"/>
<feature type="transmembrane region" description="Helical" evidence="9">
    <location>
        <begin position="323"/>
        <end position="345"/>
    </location>
</feature>
<dbReference type="GO" id="GO:0005886">
    <property type="term" value="C:plasma membrane"/>
    <property type="evidence" value="ECO:0007669"/>
    <property type="project" value="UniProtKB-SubCell"/>
</dbReference>
<dbReference type="NCBIfam" id="TIGR00796">
    <property type="entry name" value="livcs"/>
    <property type="match status" value="1"/>
</dbReference>
<keyword evidence="3" id="KW-0813">Transport</keyword>
<feature type="transmembrane region" description="Helical" evidence="9">
    <location>
        <begin position="417"/>
        <end position="436"/>
    </location>
</feature>
<feature type="transmembrane region" description="Helical" evidence="9">
    <location>
        <begin position="85"/>
        <end position="104"/>
    </location>
</feature>
<keyword evidence="8 9" id="KW-0472">Membrane</keyword>
<dbReference type="GO" id="GO:0015820">
    <property type="term" value="P:L-leucine transport"/>
    <property type="evidence" value="ECO:0007669"/>
    <property type="project" value="TreeGrafter"/>
</dbReference>
<dbReference type="RefSeq" id="WP_220474436.1">
    <property type="nucleotide sequence ID" value="NZ_OMOH01000016.1"/>
</dbReference>
<dbReference type="InterPro" id="IPR004685">
    <property type="entry name" value="Brnchd-chn_aa_trnsp_Livcs"/>
</dbReference>
<feature type="transmembrane region" description="Helical" evidence="9">
    <location>
        <begin position="381"/>
        <end position="405"/>
    </location>
</feature>
<dbReference type="GO" id="GO:0015818">
    <property type="term" value="P:isoleucine transport"/>
    <property type="evidence" value="ECO:0007669"/>
    <property type="project" value="TreeGrafter"/>
</dbReference>
<accession>A0A375I3V1</accession>
<evidence type="ECO:0000256" key="1">
    <source>
        <dbReference type="ARBA" id="ARBA00004651"/>
    </source>
</evidence>
<dbReference type="GO" id="GO:0005304">
    <property type="term" value="F:L-valine transmembrane transporter activity"/>
    <property type="evidence" value="ECO:0007669"/>
    <property type="project" value="TreeGrafter"/>
</dbReference>
<sequence>MPAQTNPTGHVTTTGLMLFALFFGAGNLIFPPVLGASAGAHLPVVLAGFLLTGVILPLATIVAVSTSGEGISGIAHRVGPRFGTLMPLVVYLVIGPLYAVPRVVTVSYELATRSLLAQAGVEPGRWALPVHAAVFGCLTLLLALKPSRLADRIGHWLTPTLLILVAVLCVVVLVRLPAAEQEPAGGYATSPFRTGLVQGYLTMDVLAASVFGLVVLNALDSQGATDRRRTVSAASVAAAIAAALLGLVYLGLAMLGARVGGGDPSDGAGLLRGAAAHSLGGAGVVIFAAVVILACLTTSAGLLSAWSSYAATAWPRVGFGRQLVAGTVVCFFLANLGLGMIVRIVFPITLLLYPVAITLVAVTLVDAVAPGHLRAAYRWGTACAGLLGLVSALSALGVTAPSVLLARTRLWNDETGWTFPTLVCVVTGVVIDITGGRWSSPDPGLRHARTVSRRGGASR</sequence>
<keyword evidence="5 9" id="KW-0812">Transmembrane</keyword>
<dbReference type="GO" id="GO:0015188">
    <property type="term" value="F:L-isoleucine transmembrane transporter activity"/>
    <property type="evidence" value="ECO:0007669"/>
    <property type="project" value="TreeGrafter"/>
</dbReference>
<feature type="transmembrane region" description="Helical" evidence="9">
    <location>
        <begin position="275"/>
        <end position="303"/>
    </location>
</feature>
<dbReference type="Proteomes" id="UP000265962">
    <property type="component" value="Unassembled WGS sequence"/>
</dbReference>
<reference evidence="11" key="1">
    <citation type="submission" date="2018-02" db="EMBL/GenBank/DDBJ databases">
        <authorList>
            <person name="Hornung B."/>
        </authorList>
    </citation>
    <scope>NUCLEOTIDE SEQUENCE [LARGE SCALE GENOMIC DNA]</scope>
</reference>